<organism evidence="1">
    <name type="scientific">uncultured Caudovirales phage</name>
    <dbReference type="NCBI Taxonomy" id="2100421"/>
    <lineage>
        <taxon>Viruses</taxon>
        <taxon>Duplodnaviria</taxon>
        <taxon>Heunggongvirae</taxon>
        <taxon>Uroviricota</taxon>
        <taxon>Caudoviricetes</taxon>
        <taxon>Peduoviridae</taxon>
        <taxon>Maltschvirus</taxon>
        <taxon>Maltschvirus maltsch</taxon>
    </lineage>
</organism>
<accession>A0A6J5LF95</accession>
<evidence type="ECO:0000313" key="1">
    <source>
        <dbReference type="EMBL" id="CAB4133234.1"/>
    </source>
</evidence>
<dbReference type="EMBL" id="LR796270">
    <property type="protein sequence ID" value="CAB4133234.1"/>
    <property type="molecule type" value="Genomic_DNA"/>
</dbReference>
<reference evidence="1" key="1">
    <citation type="submission" date="2020-04" db="EMBL/GenBank/DDBJ databases">
        <authorList>
            <person name="Chiriac C."/>
            <person name="Salcher M."/>
            <person name="Ghai R."/>
            <person name="Kavagutti S V."/>
        </authorList>
    </citation>
    <scope>NUCLEOTIDE SEQUENCE</scope>
</reference>
<protein>
    <submittedName>
        <fullName evidence="1">Uncharacterized protein</fullName>
    </submittedName>
</protein>
<name>A0A6J5LF95_9CAUD</name>
<proteinExistence type="predicted"/>
<sequence length="54" mass="6291">MGYYKNLANEVIDFYDNVSDDLNRIADFFSMTTTQVKEIIENYHPAGVKNDKEI</sequence>
<gene>
    <name evidence="1" type="ORF">UFOVP250_80</name>
</gene>